<proteinExistence type="predicted"/>
<accession>E6YLA8</accession>
<dbReference type="EMBL" id="FN645457">
    <property type="protein sequence ID" value="CBI77646.1"/>
    <property type="molecule type" value="Genomic_DNA"/>
</dbReference>
<name>E6YLA8_9HYPH</name>
<feature type="transmembrane region" description="Helical" evidence="1">
    <location>
        <begin position="91"/>
        <end position="107"/>
    </location>
</feature>
<keyword evidence="1" id="KW-1133">Transmembrane helix</keyword>
<evidence type="ECO:0008006" key="3">
    <source>
        <dbReference type="Google" id="ProtNLM"/>
    </source>
</evidence>
<keyword evidence="1" id="KW-0812">Transmembrane</keyword>
<feature type="transmembrane region" description="Helical" evidence="1">
    <location>
        <begin position="21"/>
        <end position="43"/>
    </location>
</feature>
<organism evidence="2">
    <name type="scientific">Bartonella rochalimae ATCC BAA-1498</name>
    <dbReference type="NCBI Taxonomy" id="685782"/>
    <lineage>
        <taxon>Bacteria</taxon>
        <taxon>Pseudomonadati</taxon>
        <taxon>Pseudomonadota</taxon>
        <taxon>Alphaproteobacteria</taxon>
        <taxon>Hyphomicrobiales</taxon>
        <taxon>Bartonellaceae</taxon>
        <taxon>Bartonella</taxon>
    </lineage>
</organism>
<protein>
    <recommendedName>
        <fullName evidence="3">Transmembrane protein</fullName>
    </recommendedName>
</protein>
<evidence type="ECO:0000256" key="1">
    <source>
        <dbReference type="SAM" id="Phobius"/>
    </source>
</evidence>
<evidence type="ECO:0000313" key="2">
    <source>
        <dbReference type="EMBL" id="CBI77646.1"/>
    </source>
</evidence>
<dbReference type="AlphaFoldDB" id="E6YLA8"/>
<reference evidence="2" key="1">
    <citation type="journal article" date="2011" name="PLoS Genet.">
        <title>Parallel evolution of a type IV secretion system in radiating lineages of the host-restricted bacterial pathogen Bartonella.</title>
        <authorList>
            <person name="Engel P."/>
            <person name="Salzburger W."/>
            <person name="Liesch M."/>
            <person name="Chang C.C."/>
            <person name="Maruyama S."/>
            <person name="Lanz C."/>
            <person name="Calteau A."/>
            <person name="Lajus A."/>
            <person name="Medigue C."/>
            <person name="Schuster S.C."/>
            <person name="Dehio C."/>
        </authorList>
    </citation>
    <scope>NUCLEOTIDE SEQUENCE</scope>
    <source>
        <strain evidence="2">ATCC BAA-1498</strain>
    </source>
</reference>
<feature type="transmembrane region" description="Helical" evidence="1">
    <location>
        <begin position="55"/>
        <end position="79"/>
    </location>
</feature>
<keyword evidence="1" id="KW-0472">Membrane</keyword>
<sequence>MIFLGALKYSLRLKYSNGMIMIFDRILLILWAVILAFFCVSWLGTTNILSQIFSVSYISIIIDILFFFLCLLFAGILWWITPKPMSLKMKLAAFLPLILVLLFIIIVC</sequence>
<gene>
    <name evidence="2" type="ORF">BARRO_30227</name>
</gene>